<reference evidence="3" key="1">
    <citation type="submission" date="2020-01" db="EMBL/GenBank/DDBJ databases">
        <title>Development of genomics and gene disruption for Polysphondylium violaceum indicates a role for the polyketide synthase stlB in stalk morphogenesis.</title>
        <authorList>
            <person name="Narita B."/>
            <person name="Kawabe Y."/>
            <person name="Kin K."/>
            <person name="Saito T."/>
            <person name="Gibbs R."/>
            <person name="Kuspa A."/>
            <person name="Muzny D."/>
            <person name="Queller D."/>
            <person name="Richards S."/>
            <person name="Strassman J."/>
            <person name="Sucgang R."/>
            <person name="Worley K."/>
            <person name="Schaap P."/>
        </authorList>
    </citation>
    <scope>NUCLEOTIDE SEQUENCE</scope>
    <source>
        <strain evidence="3">QSvi11</strain>
    </source>
</reference>
<organism evidence="3 4">
    <name type="scientific">Polysphondylium violaceum</name>
    <dbReference type="NCBI Taxonomy" id="133409"/>
    <lineage>
        <taxon>Eukaryota</taxon>
        <taxon>Amoebozoa</taxon>
        <taxon>Evosea</taxon>
        <taxon>Eumycetozoa</taxon>
        <taxon>Dictyostelia</taxon>
        <taxon>Dictyosteliales</taxon>
        <taxon>Dictyosteliaceae</taxon>
        <taxon>Polysphondylium</taxon>
    </lineage>
</organism>
<feature type="region of interest" description="Disordered" evidence="1">
    <location>
        <begin position="279"/>
        <end position="369"/>
    </location>
</feature>
<dbReference type="OrthoDB" id="415023at2759"/>
<feature type="compositionally biased region" description="Basic and acidic residues" evidence="1">
    <location>
        <begin position="332"/>
        <end position="343"/>
    </location>
</feature>
<dbReference type="Pfam" id="PF02338">
    <property type="entry name" value="OTU"/>
    <property type="match status" value="1"/>
</dbReference>
<name>A0A8J4UX53_9MYCE</name>
<feature type="region of interest" description="Disordered" evidence="1">
    <location>
        <begin position="192"/>
        <end position="228"/>
    </location>
</feature>
<dbReference type="EMBL" id="AJWJ01000551">
    <property type="protein sequence ID" value="KAF2070048.1"/>
    <property type="molecule type" value="Genomic_DNA"/>
</dbReference>
<feature type="compositionally biased region" description="Low complexity" evidence="1">
    <location>
        <begin position="201"/>
        <end position="223"/>
    </location>
</feature>
<dbReference type="SUPFAM" id="SSF54001">
    <property type="entry name" value="Cysteine proteinases"/>
    <property type="match status" value="1"/>
</dbReference>
<feature type="compositionally biased region" description="Low complexity" evidence="1">
    <location>
        <begin position="293"/>
        <end position="313"/>
    </location>
</feature>
<gene>
    <name evidence="3" type="ORF">CYY_008630</name>
</gene>
<dbReference type="AlphaFoldDB" id="A0A8J4UX53"/>
<dbReference type="Proteomes" id="UP000695562">
    <property type="component" value="Unassembled WGS sequence"/>
</dbReference>
<proteinExistence type="predicted"/>
<feature type="compositionally biased region" description="Low complexity" evidence="1">
    <location>
        <begin position="349"/>
        <end position="359"/>
    </location>
</feature>
<evidence type="ECO:0000256" key="1">
    <source>
        <dbReference type="SAM" id="MobiDB-lite"/>
    </source>
</evidence>
<dbReference type="InterPro" id="IPR038765">
    <property type="entry name" value="Papain-like_cys_pep_sf"/>
</dbReference>
<dbReference type="PANTHER" id="PTHR12419:SF7">
    <property type="entry name" value="OTU DOMAIN-CONTAINING PROTEIN 3"/>
    <property type="match status" value="1"/>
</dbReference>
<dbReference type="InterPro" id="IPR050704">
    <property type="entry name" value="Peptidase_C85-like"/>
</dbReference>
<dbReference type="InterPro" id="IPR003323">
    <property type="entry name" value="OTU_dom"/>
</dbReference>
<dbReference type="Gene3D" id="3.90.70.80">
    <property type="match status" value="1"/>
</dbReference>
<keyword evidence="4" id="KW-1185">Reference proteome</keyword>
<evidence type="ECO:0000313" key="4">
    <source>
        <dbReference type="Proteomes" id="UP000695562"/>
    </source>
</evidence>
<protein>
    <recommendedName>
        <fullName evidence="2">OTU domain-containing protein</fullName>
    </recommendedName>
</protein>
<feature type="compositionally biased region" description="Low complexity" evidence="1">
    <location>
        <begin position="321"/>
        <end position="331"/>
    </location>
</feature>
<dbReference type="GO" id="GO:0004843">
    <property type="term" value="F:cysteine-type deubiquitinase activity"/>
    <property type="evidence" value="ECO:0007669"/>
    <property type="project" value="TreeGrafter"/>
</dbReference>
<comment type="caution">
    <text evidence="3">The sequence shown here is derived from an EMBL/GenBank/DDBJ whole genome shotgun (WGS) entry which is preliminary data.</text>
</comment>
<accession>A0A8J4UX53</accession>
<dbReference type="GO" id="GO:0016579">
    <property type="term" value="P:protein deubiquitination"/>
    <property type="evidence" value="ECO:0007669"/>
    <property type="project" value="TreeGrafter"/>
</dbReference>
<feature type="compositionally biased region" description="Basic and acidic residues" evidence="1">
    <location>
        <begin position="279"/>
        <end position="292"/>
    </location>
</feature>
<feature type="domain" description="OTU" evidence="2">
    <location>
        <begin position="59"/>
        <end position="185"/>
    </location>
</feature>
<feature type="region of interest" description="Disordered" evidence="1">
    <location>
        <begin position="1"/>
        <end position="23"/>
    </location>
</feature>
<dbReference type="PANTHER" id="PTHR12419">
    <property type="entry name" value="OTU DOMAIN CONTAINING PROTEIN"/>
    <property type="match status" value="1"/>
</dbReference>
<dbReference type="PROSITE" id="PS50802">
    <property type="entry name" value="OTU"/>
    <property type="match status" value="1"/>
</dbReference>
<dbReference type="CDD" id="cd22771">
    <property type="entry name" value="OTU_plant_OTU7-like"/>
    <property type="match status" value="1"/>
</dbReference>
<evidence type="ECO:0000259" key="2">
    <source>
        <dbReference type="PROSITE" id="PS50802"/>
    </source>
</evidence>
<evidence type="ECO:0000313" key="3">
    <source>
        <dbReference type="EMBL" id="KAF2070048.1"/>
    </source>
</evidence>
<sequence length="384" mass="43012">MGKGNKSKQRGGPGGGNGKKNDRMVKAALRKRKERLKHGDEKWRQGIKAFSAQLEPMGLIIKDVAGDGNCLFRSIADQLEDNPNSHMKYRQAICKFLIANKEMFAPFVDDEEHDSYEEYVEEMQEDTTWGGNIEIQAASLLYSVNITIHQLNQPRWDIENFFGNKPRTIQLSYHNDEHYNSVRPINAPFFPPQANSVGSQSTAAASTTTTTTTSTAANSNSSSGNDDMNYHTISEEVYQIMEATGVTSVKLVKEALEDCNYNTDLAIDLVLALASTIKDEKKDDHDDNDNKKTTTTTTTTTTTSSSNNKASKNPYKGVKKQQQQEQQQQQQDNKKEDTHLSNKERKKQNQQQNGTNNNNAKKHNIDRNSIVDDSIVDNLGSLNI</sequence>